<gene>
    <name evidence="6" type="primary">rnpA</name>
    <name evidence="8" type="ORF">A2382_04360</name>
</gene>
<dbReference type="NCBIfam" id="TIGR00188">
    <property type="entry name" value="rnpA"/>
    <property type="match status" value="1"/>
</dbReference>
<dbReference type="STRING" id="1802538.A2382_04360"/>
<dbReference type="PANTHER" id="PTHR33992">
    <property type="entry name" value="RIBONUCLEASE P PROTEIN COMPONENT"/>
    <property type="match status" value="1"/>
</dbReference>
<comment type="similarity">
    <text evidence="6">Belongs to the RnpA family.</text>
</comment>
<dbReference type="Proteomes" id="UP000178999">
    <property type="component" value="Unassembled WGS sequence"/>
</dbReference>
<keyword evidence="3 6" id="KW-0255">Endonuclease</keyword>
<organism evidence="8 9">
    <name type="scientific">Candidatus Woesebacteria bacterium RIFOXYB1_FULL_38_16</name>
    <dbReference type="NCBI Taxonomy" id="1802538"/>
    <lineage>
        <taxon>Bacteria</taxon>
        <taxon>Candidatus Woeseibacteriota</taxon>
    </lineage>
</organism>
<dbReference type="InterPro" id="IPR020568">
    <property type="entry name" value="Ribosomal_Su5_D2-typ_SF"/>
</dbReference>
<name>A0A1F8CTZ5_9BACT</name>
<reference evidence="8 9" key="1">
    <citation type="journal article" date="2016" name="Nat. Commun.">
        <title>Thousands of microbial genomes shed light on interconnected biogeochemical processes in an aquifer system.</title>
        <authorList>
            <person name="Anantharaman K."/>
            <person name="Brown C.T."/>
            <person name="Hug L.A."/>
            <person name="Sharon I."/>
            <person name="Castelle C.J."/>
            <person name="Probst A.J."/>
            <person name="Thomas B.C."/>
            <person name="Singh A."/>
            <person name="Wilkins M.J."/>
            <person name="Karaoz U."/>
            <person name="Brodie E.L."/>
            <person name="Williams K.H."/>
            <person name="Hubbard S.S."/>
            <person name="Banfield J.F."/>
        </authorList>
    </citation>
    <scope>NUCLEOTIDE SEQUENCE [LARGE SCALE GENOMIC DNA]</scope>
</reference>
<dbReference type="Pfam" id="PF00825">
    <property type="entry name" value="Ribonuclease_P"/>
    <property type="match status" value="1"/>
</dbReference>
<dbReference type="SUPFAM" id="SSF54211">
    <property type="entry name" value="Ribosomal protein S5 domain 2-like"/>
    <property type="match status" value="1"/>
</dbReference>
<comment type="subunit">
    <text evidence="6">Consists of a catalytic RNA component (M1 or rnpB) and a protein subunit.</text>
</comment>
<dbReference type="GO" id="GO:0030677">
    <property type="term" value="C:ribonuclease P complex"/>
    <property type="evidence" value="ECO:0007669"/>
    <property type="project" value="TreeGrafter"/>
</dbReference>
<evidence type="ECO:0000256" key="3">
    <source>
        <dbReference type="ARBA" id="ARBA00022759"/>
    </source>
</evidence>
<dbReference type="EC" id="3.1.26.5" evidence="6 7"/>
<proteinExistence type="inferred from homology"/>
<evidence type="ECO:0000256" key="4">
    <source>
        <dbReference type="ARBA" id="ARBA00022801"/>
    </source>
</evidence>
<evidence type="ECO:0000256" key="1">
    <source>
        <dbReference type="ARBA" id="ARBA00022694"/>
    </source>
</evidence>
<comment type="function">
    <text evidence="6">RNaseP catalyzes the removal of the 5'-leader sequence from pre-tRNA to produce the mature 5'-terminus. It can also cleave other RNA substrates such as 4.5S RNA. The protein component plays an auxiliary but essential role in vivo by binding to the 5'-leader sequence and broadening the substrate specificity of the ribozyme.</text>
</comment>
<dbReference type="HAMAP" id="MF_00227">
    <property type="entry name" value="RNase_P"/>
    <property type="match status" value="1"/>
</dbReference>
<dbReference type="Gene3D" id="3.30.230.10">
    <property type="match status" value="1"/>
</dbReference>
<dbReference type="PANTHER" id="PTHR33992:SF1">
    <property type="entry name" value="RIBONUCLEASE P PROTEIN COMPONENT"/>
    <property type="match status" value="1"/>
</dbReference>
<comment type="catalytic activity">
    <reaction evidence="6">
        <text>Endonucleolytic cleavage of RNA, removing 5'-extranucleotides from tRNA precursor.</text>
        <dbReference type="EC" id="3.1.26.5"/>
    </reaction>
</comment>
<protein>
    <recommendedName>
        <fullName evidence="6 7">Ribonuclease P protein component</fullName>
        <shortName evidence="6">RNase P protein</shortName>
        <shortName evidence="6">RNaseP protein</shortName>
        <ecNumber evidence="6 7">3.1.26.5</ecNumber>
    </recommendedName>
    <alternativeName>
        <fullName evidence="6">Protein C5</fullName>
    </alternativeName>
</protein>
<accession>A0A1F8CTZ5</accession>
<sequence length="116" mass="13337">MTLGRQFTLKKTTEFKEVIKNGKKLNSDSFIFYYLKSADQSNSRFGFIISKKVSNKASLRNRSKRAMSEAVRRIAFTIENPVDCVFVAKSDIIKKYTSDLIHETESIFEKAKLVSK</sequence>
<dbReference type="EMBL" id="MGHY01000007">
    <property type="protein sequence ID" value="OGM79803.1"/>
    <property type="molecule type" value="Genomic_DNA"/>
</dbReference>
<dbReference type="InterPro" id="IPR000100">
    <property type="entry name" value="RNase_P"/>
</dbReference>
<keyword evidence="5 6" id="KW-0694">RNA-binding</keyword>
<keyword evidence="2 6" id="KW-0540">Nuclease</keyword>
<evidence type="ECO:0000256" key="6">
    <source>
        <dbReference type="HAMAP-Rule" id="MF_00227"/>
    </source>
</evidence>
<dbReference type="GO" id="GO:0001682">
    <property type="term" value="P:tRNA 5'-leader removal"/>
    <property type="evidence" value="ECO:0007669"/>
    <property type="project" value="UniProtKB-UniRule"/>
</dbReference>
<evidence type="ECO:0000313" key="9">
    <source>
        <dbReference type="Proteomes" id="UP000178999"/>
    </source>
</evidence>
<dbReference type="AlphaFoldDB" id="A0A1F8CTZ5"/>
<evidence type="ECO:0000256" key="5">
    <source>
        <dbReference type="ARBA" id="ARBA00022884"/>
    </source>
</evidence>
<evidence type="ECO:0000313" key="8">
    <source>
        <dbReference type="EMBL" id="OGM79803.1"/>
    </source>
</evidence>
<evidence type="ECO:0000256" key="2">
    <source>
        <dbReference type="ARBA" id="ARBA00022722"/>
    </source>
</evidence>
<dbReference type="GO" id="GO:0042781">
    <property type="term" value="F:3'-tRNA processing endoribonuclease activity"/>
    <property type="evidence" value="ECO:0007669"/>
    <property type="project" value="TreeGrafter"/>
</dbReference>
<dbReference type="InterPro" id="IPR014721">
    <property type="entry name" value="Ribsml_uS5_D2-typ_fold_subgr"/>
</dbReference>
<keyword evidence="1 6" id="KW-0819">tRNA processing</keyword>
<dbReference type="GO" id="GO:0004526">
    <property type="term" value="F:ribonuclease P activity"/>
    <property type="evidence" value="ECO:0007669"/>
    <property type="project" value="UniProtKB-UniRule"/>
</dbReference>
<comment type="caution">
    <text evidence="8">The sequence shown here is derived from an EMBL/GenBank/DDBJ whole genome shotgun (WGS) entry which is preliminary data.</text>
</comment>
<evidence type="ECO:0000256" key="7">
    <source>
        <dbReference type="NCBIfam" id="TIGR00188"/>
    </source>
</evidence>
<dbReference type="GO" id="GO:0000049">
    <property type="term" value="F:tRNA binding"/>
    <property type="evidence" value="ECO:0007669"/>
    <property type="project" value="UniProtKB-UniRule"/>
</dbReference>
<keyword evidence="4 6" id="KW-0378">Hydrolase</keyword>